<dbReference type="Gene3D" id="3.40.50.1980">
    <property type="entry name" value="Nitrogenase molybdenum iron protein domain"/>
    <property type="match status" value="2"/>
</dbReference>
<organism evidence="5 6">
    <name type="scientific">Enterocloster hominis</name>
    <name type="common">ex Hitch et al. 2024</name>
    <dbReference type="NCBI Taxonomy" id="1917870"/>
    <lineage>
        <taxon>Bacteria</taxon>
        <taxon>Bacillati</taxon>
        <taxon>Bacillota</taxon>
        <taxon>Clostridia</taxon>
        <taxon>Lachnospirales</taxon>
        <taxon>Lachnospiraceae</taxon>
        <taxon>Enterocloster</taxon>
    </lineage>
</organism>
<dbReference type="InterPro" id="IPR050902">
    <property type="entry name" value="ABC_Transporter_SBP"/>
</dbReference>
<protein>
    <submittedName>
        <fullName evidence="5">ABC transporter substrate-binding protein</fullName>
    </submittedName>
</protein>
<keyword evidence="6" id="KW-1185">Reference proteome</keyword>
<comment type="caution">
    <text evidence="5">The sequence shown here is derived from an EMBL/GenBank/DDBJ whole genome shotgun (WGS) entry which is preliminary data.</text>
</comment>
<proteinExistence type="inferred from homology"/>
<evidence type="ECO:0000256" key="1">
    <source>
        <dbReference type="ARBA" id="ARBA00008814"/>
    </source>
</evidence>
<dbReference type="InterPro" id="IPR002491">
    <property type="entry name" value="ABC_transptr_periplasmic_BD"/>
</dbReference>
<dbReference type="PANTHER" id="PTHR30535">
    <property type="entry name" value="VITAMIN B12-BINDING PROTEIN"/>
    <property type="match status" value="1"/>
</dbReference>
<name>A0ABV1D2W5_9FIRM</name>
<accession>A0ABV1D2W5</accession>
<dbReference type="EMBL" id="JBBMFM010000017">
    <property type="protein sequence ID" value="MEQ2424719.1"/>
    <property type="molecule type" value="Genomic_DNA"/>
</dbReference>
<feature type="signal peptide" evidence="3">
    <location>
        <begin position="1"/>
        <end position="24"/>
    </location>
</feature>
<feature type="chain" id="PRO_5045610557" evidence="3">
    <location>
        <begin position="25"/>
        <end position="435"/>
    </location>
</feature>
<dbReference type="SUPFAM" id="SSF53807">
    <property type="entry name" value="Helical backbone' metal receptor"/>
    <property type="match status" value="1"/>
</dbReference>
<evidence type="ECO:0000256" key="3">
    <source>
        <dbReference type="SAM" id="SignalP"/>
    </source>
</evidence>
<dbReference type="PROSITE" id="PS51257">
    <property type="entry name" value="PROKAR_LIPOPROTEIN"/>
    <property type="match status" value="1"/>
</dbReference>
<feature type="compositionally biased region" description="Low complexity" evidence="2">
    <location>
        <begin position="28"/>
        <end position="79"/>
    </location>
</feature>
<evidence type="ECO:0000313" key="6">
    <source>
        <dbReference type="Proteomes" id="UP001454086"/>
    </source>
</evidence>
<dbReference type="PANTHER" id="PTHR30535:SF34">
    <property type="entry name" value="MOLYBDATE-BINDING PROTEIN MOLA"/>
    <property type="match status" value="1"/>
</dbReference>
<comment type="similarity">
    <text evidence="1">Belongs to the bacterial solute-binding protein 8 family.</text>
</comment>
<reference evidence="5 6" key="1">
    <citation type="submission" date="2024-03" db="EMBL/GenBank/DDBJ databases">
        <title>Human intestinal bacterial collection.</title>
        <authorList>
            <person name="Pauvert C."/>
            <person name="Hitch T.C.A."/>
            <person name="Clavel T."/>
        </authorList>
    </citation>
    <scope>NUCLEOTIDE SEQUENCE [LARGE SCALE GENOMIC DNA]</scope>
    <source>
        <strain evidence="5 6">CLA-SR-H021</strain>
    </source>
</reference>
<keyword evidence="3" id="KW-0732">Signal</keyword>
<dbReference type="PROSITE" id="PS50983">
    <property type="entry name" value="FE_B12_PBP"/>
    <property type="match status" value="1"/>
</dbReference>
<evidence type="ECO:0000256" key="2">
    <source>
        <dbReference type="SAM" id="MobiDB-lite"/>
    </source>
</evidence>
<sequence>MRTGKIITTTMIICLLMAAACGCAAPGRETGAQQQTAGPQQAAGPQLGQQPATRPQQAAGPQPGQQQAAGPQPGSQQTAHPQPSKDSWDDREVIRSMELLYADQFSVDYYDDGCAMISIRDSGRFLVVPEQGTPPEGLPEDVTVLRQPVKNIYLVATSAMDLFKSLDAMDRITLSGTDAQGWYIEEARQALEDGGMFYAGKYNAPDYELILSKSCGLAIESTMISHSPEVKEQLEQLGIPVLVERSSYESHPLGRMEWLKLYGVLTGREEQAEACFRKQMESLKPVLDQDATGKTVAFFYISSNGYVNVRKSGDYVAKMIELAGGTYVPEDLDRNGNALSTMNMQMEAFYAAAKEADYIIYNSTIDGELESLAQLLDKSSLLADFKAVKEGNVWCTEKSLFQETMGLGNMILDIHRILTEEAPDQEEMAYMHRLR</sequence>
<gene>
    <name evidence="5" type="ORF">WMQ36_07020</name>
</gene>
<dbReference type="Proteomes" id="UP001454086">
    <property type="component" value="Unassembled WGS sequence"/>
</dbReference>
<feature type="region of interest" description="Disordered" evidence="2">
    <location>
        <begin position="28"/>
        <end position="88"/>
    </location>
</feature>
<feature type="domain" description="Fe/B12 periplasmic-binding" evidence="4">
    <location>
        <begin position="151"/>
        <end position="425"/>
    </location>
</feature>
<evidence type="ECO:0000313" key="5">
    <source>
        <dbReference type="EMBL" id="MEQ2424719.1"/>
    </source>
</evidence>
<evidence type="ECO:0000259" key="4">
    <source>
        <dbReference type="PROSITE" id="PS50983"/>
    </source>
</evidence>